<evidence type="ECO:0000256" key="5">
    <source>
        <dbReference type="ARBA" id="ARBA00024732"/>
    </source>
</evidence>
<dbReference type="EMBL" id="QJPH01000314">
    <property type="protein sequence ID" value="PZN78739.1"/>
    <property type="molecule type" value="Genomic_DNA"/>
</dbReference>
<comment type="function">
    <text evidence="5">Catalyzes the transfer of endogenously produced octanoic acid from octanoyl-acyl-carrier-protein onto the lipoyl domains of lipoate-dependent enzymes. Lipoyl-ACP can also act as a substrate although octanoyl-ACP is likely to be the physiological substrate.</text>
</comment>
<evidence type="ECO:0000313" key="8">
    <source>
        <dbReference type="EMBL" id="PZN78739.1"/>
    </source>
</evidence>
<dbReference type="InterPro" id="IPR045864">
    <property type="entry name" value="aa-tRNA-synth_II/BPL/LPL"/>
</dbReference>
<dbReference type="Proteomes" id="UP000249396">
    <property type="component" value="Unassembled WGS sequence"/>
</dbReference>
<protein>
    <recommendedName>
        <fullName evidence="2">lipoyl(octanoyl) transferase</fullName>
        <ecNumber evidence="2">2.3.1.181</ecNumber>
    </recommendedName>
</protein>
<gene>
    <name evidence="8" type="primary">lipB</name>
    <name evidence="8" type="ORF">DM484_12285</name>
</gene>
<organism evidence="8 9">
    <name type="scientific">Candidatus Methylumidiphilus alinenensis</name>
    <dbReference type="NCBI Taxonomy" id="2202197"/>
    <lineage>
        <taxon>Bacteria</taxon>
        <taxon>Pseudomonadati</taxon>
        <taxon>Pseudomonadota</taxon>
        <taxon>Gammaproteobacteria</taxon>
        <taxon>Methylococcales</taxon>
        <taxon>Candidatus Methylumidiphilus</taxon>
    </lineage>
</organism>
<accession>A0A2W4R9J7</accession>
<name>A0A2W4R9J7_9GAMM</name>
<dbReference type="Gene3D" id="3.30.930.10">
    <property type="entry name" value="Bira Bifunctional Protein, Domain 2"/>
    <property type="match status" value="1"/>
</dbReference>
<proteinExistence type="predicted"/>
<dbReference type="PROSITE" id="PS51733">
    <property type="entry name" value="BPL_LPL_CATALYTIC"/>
    <property type="match status" value="1"/>
</dbReference>
<dbReference type="GO" id="GO:0033819">
    <property type="term" value="F:lipoyl(octanoyl) transferase activity"/>
    <property type="evidence" value="ECO:0007669"/>
    <property type="project" value="UniProtKB-EC"/>
</dbReference>
<keyword evidence="4" id="KW-0012">Acyltransferase</keyword>
<evidence type="ECO:0000256" key="2">
    <source>
        <dbReference type="ARBA" id="ARBA00012334"/>
    </source>
</evidence>
<dbReference type="SUPFAM" id="SSF55681">
    <property type="entry name" value="Class II aaRS and biotin synthetases"/>
    <property type="match status" value="1"/>
</dbReference>
<dbReference type="PANTHER" id="PTHR10993">
    <property type="entry name" value="OCTANOYLTRANSFERASE"/>
    <property type="match status" value="1"/>
</dbReference>
<evidence type="ECO:0000256" key="3">
    <source>
        <dbReference type="ARBA" id="ARBA00022679"/>
    </source>
</evidence>
<sequence length="185" mass="19655">MDGSDLQHPCSLDSGDPCRNDEQQPVSTASKVGCVGKIPIVESDRGGQVTYHGPGQLIAYTLFDLNRLGIGIRSLVSGLENAVINTLSQYGIKAEARRDAPGVYVDGKKIASLGLRIRKGCSYHGLSLNVNMDLTPFSAINPCGYPGLEITQLVDLGVPVKTYEVAVPLVGAIMREFGYDGFAVG</sequence>
<evidence type="ECO:0000256" key="4">
    <source>
        <dbReference type="ARBA" id="ARBA00023315"/>
    </source>
</evidence>
<evidence type="ECO:0000313" key="9">
    <source>
        <dbReference type="Proteomes" id="UP000249396"/>
    </source>
</evidence>
<evidence type="ECO:0000259" key="7">
    <source>
        <dbReference type="PROSITE" id="PS51733"/>
    </source>
</evidence>
<keyword evidence="3 8" id="KW-0808">Transferase</keyword>
<dbReference type="InterPro" id="IPR020605">
    <property type="entry name" value="Octanoyltransferase_CS"/>
</dbReference>
<comment type="pathway">
    <text evidence="1">Protein modification; protein lipoylation via endogenous pathway; protein N(6)-(lipoyl)lysine from octanoyl-[acyl-carrier-protein]: step 1/2.</text>
</comment>
<dbReference type="NCBIfam" id="TIGR00214">
    <property type="entry name" value="lipB"/>
    <property type="match status" value="1"/>
</dbReference>
<dbReference type="InterPro" id="IPR004143">
    <property type="entry name" value="BPL_LPL_catalytic"/>
</dbReference>
<dbReference type="AlphaFoldDB" id="A0A2W4R9J7"/>
<reference evidence="8 9" key="1">
    <citation type="journal article" date="2018" name="Aquat. Microb. Ecol.">
        <title>Gammaproteobacterial methanotrophs dominate.</title>
        <authorList>
            <person name="Rissanen A.J."/>
            <person name="Saarenheimo J."/>
            <person name="Tiirola M."/>
            <person name="Peura S."/>
            <person name="Aalto S.L."/>
            <person name="Karvinen A."/>
            <person name="Nykanen H."/>
        </authorList>
    </citation>
    <scope>NUCLEOTIDE SEQUENCE [LARGE SCALE GENOMIC DNA]</scope>
    <source>
        <strain evidence="8">AMbin10</strain>
    </source>
</reference>
<dbReference type="InterPro" id="IPR000544">
    <property type="entry name" value="Octanoyltransferase"/>
</dbReference>
<dbReference type="EC" id="2.3.1.181" evidence="2"/>
<dbReference type="GO" id="GO:0009249">
    <property type="term" value="P:protein lipoylation"/>
    <property type="evidence" value="ECO:0007669"/>
    <property type="project" value="InterPro"/>
</dbReference>
<evidence type="ECO:0000256" key="6">
    <source>
        <dbReference type="SAM" id="MobiDB-lite"/>
    </source>
</evidence>
<dbReference type="PROSITE" id="PS01313">
    <property type="entry name" value="LIPB"/>
    <property type="match status" value="1"/>
</dbReference>
<evidence type="ECO:0000256" key="1">
    <source>
        <dbReference type="ARBA" id="ARBA00004821"/>
    </source>
</evidence>
<feature type="domain" description="BPL/LPL catalytic" evidence="7">
    <location>
        <begin position="1"/>
        <end position="181"/>
    </location>
</feature>
<dbReference type="Pfam" id="PF21948">
    <property type="entry name" value="LplA-B_cat"/>
    <property type="match status" value="1"/>
</dbReference>
<feature type="region of interest" description="Disordered" evidence="6">
    <location>
        <begin position="1"/>
        <end position="26"/>
    </location>
</feature>
<comment type="caution">
    <text evidence="8">The sequence shown here is derived from an EMBL/GenBank/DDBJ whole genome shotgun (WGS) entry which is preliminary data.</text>
</comment>
<dbReference type="PANTHER" id="PTHR10993:SF7">
    <property type="entry name" value="LIPOYLTRANSFERASE 2, MITOCHONDRIAL-RELATED"/>
    <property type="match status" value="1"/>
</dbReference>
<dbReference type="CDD" id="cd16444">
    <property type="entry name" value="LipB"/>
    <property type="match status" value="1"/>
</dbReference>
<dbReference type="UniPathway" id="UPA00538">
    <property type="reaction ID" value="UER00592"/>
</dbReference>